<protein>
    <recommendedName>
        <fullName evidence="5">Translation machinery-associated protein 7</fullName>
    </recommendedName>
</protein>
<dbReference type="HOGENOM" id="CLU_184661_1_1_1"/>
<dbReference type="STRING" id="59463.ENSMLUP00000019617"/>
<evidence type="ECO:0008006" key="5">
    <source>
        <dbReference type="Google" id="ProtNLM"/>
    </source>
</evidence>
<sequence>MAGEGGKRKPLKVAKKQAKDMDEGDKGFKQKQKEEKKIFEELKGKVAGKGPLATSGMKKSGKK</sequence>
<reference evidence="3" key="3">
    <citation type="submission" date="2025-09" db="UniProtKB">
        <authorList>
            <consortium name="Ensembl"/>
        </authorList>
    </citation>
    <scope>IDENTIFICATION</scope>
</reference>
<accession>G1Q7D4</accession>
<reference evidence="3" key="2">
    <citation type="submission" date="2025-08" db="UniProtKB">
        <authorList>
            <consortium name="Ensembl"/>
        </authorList>
    </citation>
    <scope>IDENTIFICATION</scope>
</reference>
<dbReference type="GeneTree" id="ENSGT00390000003710"/>
<dbReference type="EMBL" id="AAPE02002384">
    <property type="status" value="NOT_ANNOTATED_CDS"/>
    <property type="molecule type" value="Genomic_DNA"/>
</dbReference>
<dbReference type="Proteomes" id="UP000001074">
    <property type="component" value="Unassembled WGS sequence"/>
</dbReference>
<dbReference type="PANTHER" id="PTHR28632">
    <property type="entry name" value="TRANSLATION MACHINERY-ASSOCIATED PROTEIN 7"/>
    <property type="match status" value="1"/>
</dbReference>
<dbReference type="Ensembl" id="ENSMLUT00000028766.1">
    <property type="protein sequence ID" value="ENSMLUP00000019617.1"/>
    <property type="gene ID" value="ENSMLUG00000030179.1"/>
</dbReference>
<evidence type="ECO:0000256" key="1">
    <source>
        <dbReference type="ARBA" id="ARBA00006631"/>
    </source>
</evidence>
<dbReference type="AlphaFoldDB" id="G1Q7D4"/>
<evidence type="ECO:0000256" key="2">
    <source>
        <dbReference type="SAM" id="MobiDB-lite"/>
    </source>
</evidence>
<feature type="region of interest" description="Disordered" evidence="2">
    <location>
        <begin position="1"/>
        <end position="63"/>
    </location>
</feature>
<name>G1Q7D4_MYOLU</name>
<dbReference type="InterPro" id="IPR015157">
    <property type="entry name" value="TMA7"/>
</dbReference>
<keyword evidence="4" id="KW-1185">Reference proteome</keyword>
<dbReference type="Pfam" id="PF09072">
    <property type="entry name" value="TMA7"/>
    <property type="match status" value="1"/>
</dbReference>
<comment type="similarity">
    <text evidence="1">Belongs to the TMA7 family.</text>
</comment>
<dbReference type="InParanoid" id="G1Q7D4"/>
<organism evidence="3 4">
    <name type="scientific">Myotis lucifugus</name>
    <name type="common">Little brown bat</name>
    <dbReference type="NCBI Taxonomy" id="59463"/>
    <lineage>
        <taxon>Eukaryota</taxon>
        <taxon>Metazoa</taxon>
        <taxon>Chordata</taxon>
        <taxon>Craniata</taxon>
        <taxon>Vertebrata</taxon>
        <taxon>Euteleostomi</taxon>
        <taxon>Mammalia</taxon>
        <taxon>Eutheria</taxon>
        <taxon>Laurasiatheria</taxon>
        <taxon>Chiroptera</taxon>
        <taxon>Yangochiroptera</taxon>
        <taxon>Vespertilionidae</taxon>
        <taxon>Myotis</taxon>
    </lineage>
</organism>
<evidence type="ECO:0000313" key="4">
    <source>
        <dbReference type="Proteomes" id="UP000001074"/>
    </source>
</evidence>
<reference evidence="3 4" key="1">
    <citation type="journal article" date="2011" name="Nature">
        <title>A high-resolution map of human evolutionary constraint using 29 mammals.</title>
        <authorList>
            <person name="Lindblad-Toh K."/>
            <person name="Garber M."/>
            <person name="Zuk O."/>
            <person name="Lin M.F."/>
            <person name="Parker B.J."/>
            <person name="Washietl S."/>
            <person name="Kheradpour P."/>
            <person name="Ernst J."/>
            <person name="Jordan G."/>
            <person name="Mauceli E."/>
            <person name="Ward L.D."/>
            <person name="Lowe C.B."/>
            <person name="Holloway A.K."/>
            <person name="Clamp M."/>
            <person name="Gnerre S."/>
            <person name="Alfoldi J."/>
            <person name="Beal K."/>
            <person name="Chang J."/>
            <person name="Clawson H."/>
            <person name="Cuff J."/>
            <person name="Di Palma F."/>
            <person name="Fitzgerald S."/>
            <person name="Flicek P."/>
            <person name="Guttman M."/>
            <person name="Hubisz M.J."/>
            <person name="Jaffe D.B."/>
            <person name="Jungreis I."/>
            <person name="Kent W.J."/>
            <person name="Kostka D."/>
            <person name="Lara M."/>
            <person name="Martins A.L."/>
            <person name="Massingham T."/>
            <person name="Moltke I."/>
            <person name="Raney B.J."/>
            <person name="Rasmussen M.D."/>
            <person name="Robinson J."/>
            <person name="Stark A."/>
            <person name="Vilella A.J."/>
            <person name="Wen J."/>
            <person name="Xie X."/>
            <person name="Zody M.C."/>
            <person name="Baldwin J."/>
            <person name="Bloom T."/>
            <person name="Chin C.W."/>
            <person name="Heiman D."/>
            <person name="Nicol R."/>
            <person name="Nusbaum C."/>
            <person name="Young S."/>
            <person name="Wilkinson J."/>
            <person name="Worley K.C."/>
            <person name="Kovar C.L."/>
            <person name="Muzny D.M."/>
            <person name="Gibbs R.A."/>
            <person name="Cree A."/>
            <person name="Dihn H.H."/>
            <person name="Fowler G."/>
            <person name="Jhangiani S."/>
            <person name="Joshi V."/>
            <person name="Lee S."/>
            <person name="Lewis L.R."/>
            <person name="Nazareth L.V."/>
            <person name="Okwuonu G."/>
            <person name="Santibanez J."/>
            <person name="Warren W.C."/>
            <person name="Mardis E.R."/>
            <person name="Weinstock G.M."/>
            <person name="Wilson R.K."/>
            <person name="Delehaunty K."/>
            <person name="Dooling D."/>
            <person name="Fronik C."/>
            <person name="Fulton L."/>
            <person name="Fulton B."/>
            <person name="Graves T."/>
            <person name="Minx P."/>
            <person name="Sodergren E."/>
            <person name="Birney E."/>
            <person name="Margulies E.H."/>
            <person name="Herrero J."/>
            <person name="Green E.D."/>
            <person name="Haussler D."/>
            <person name="Siepel A."/>
            <person name="Goldman N."/>
            <person name="Pollard K.S."/>
            <person name="Pedersen J.S."/>
            <person name="Lander E.S."/>
            <person name="Kellis M."/>
        </authorList>
    </citation>
    <scope>NUCLEOTIDE SEQUENCE [LARGE SCALE GENOMIC DNA]</scope>
</reference>
<evidence type="ECO:0000313" key="3">
    <source>
        <dbReference type="Ensembl" id="ENSMLUP00000019617.1"/>
    </source>
</evidence>
<dbReference type="OMA" id="MDEGDKG"/>
<proteinExistence type="inferred from homology"/>
<feature type="compositionally biased region" description="Basic and acidic residues" evidence="2">
    <location>
        <begin position="17"/>
        <end position="44"/>
    </location>
</feature>